<comment type="caution">
    <text evidence="1">The sequence shown here is derived from an EMBL/GenBank/DDBJ whole genome shotgun (WGS) entry which is preliminary data.</text>
</comment>
<evidence type="ECO:0000313" key="1">
    <source>
        <dbReference type="EMBL" id="MPL76488.1"/>
    </source>
</evidence>
<proteinExistence type="predicted"/>
<organism evidence="1">
    <name type="scientific">bioreactor metagenome</name>
    <dbReference type="NCBI Taxonomy" id="1076179"/>
    <lineage>
        <taxon>unclassified sequences</taxon>
        <taxon>metagenomes</taxon>
        <taxon>ecological metagenomes</taxon>
    </lineage>
</organism>
<accession>A0A644UBX8</accession>
<gene>
    <name evidence="1" type="ORF">SDC9_22333</name>
</gene>
<protein>
    <submittedName>
        <fullName evidence="1">Uncharacterized protein</fullName>
    </submittedName>
</protein>
<dbReference type="CDD" id="cd21834">
    <property type="entry name" value="Hhal-like"/>
    <property type="match status" value="1"/>
</dbReference>
<reference evidence="1" key="1">
    <citation type="submission" date="2019-08" db="EMBL/GenBank/DDBJ databases">
        <authorList>
            <person name="Kucharzyk K."/>
            <person name="Murdoch R.W."/>
            <person name="Higgins S."/>
            <person name="Loffler F."/>
        </authorList>
    </citation>
    <scope>NUCLEOTIDE SEQUENCE</scope>
</reference>
<dbReference type="AlphaFoldDB" id="A0A644UBX8"/>
<dbReference type="EMBL" id="VSSQ01000097">
    <property type="protein sequence ID" value="MPL76488.1"/>
    <property type="molecule type" value="Genomic_DNA"/>
</dbReference>
<sequence>MVNSWEELENRCYEYLKKLYPKTPSIEAYGKSDSTKADIKVEVSASDEFYIEVKATSSQCCQFVLFPNRNTKQFDFSSGNKVPCFDNCKNIISYMNGFYKKYHRVGKKGIPIDVDKSILYGLVQDFYSLKKVKFFMTETNDFIIFPSDSFSRYFDINCFYRKKTSGSSEPNEENNNTEIIEGLKNNDIPGTIEYHSVGKKIRCFLHTIQDINKSRMVCNNYTYQFKENKYSQIIEKKSSYVYEVRRLSNTSNPNVICQLSLKQDFQDKHDLESFKKNMRKK</sequence>
<name>A0A644UBX8_9ZZZZ</name>